<sequence length="242" mass="27541">MIMYSSFIKSEIKKWSRDSMMGFMALYPFIFGFIGRYFLPWVADKSDLNIDLYADLIIVILTLVVPISFGALIAFSILEDRDDNILTSVKVTPLSITQFLSFRFIIVLVLTYITTLFVIWFSNIGDIPIKNILAIAFLASLEAPMYGLLINSLSNNKIEGFAVMKGLGSLILFPIIALFFFDKKELFFSFAPGFWAAKAISSIIKGKGVLYLSYYQYYFIGLVYLVLLNIASYKLFVRKVEI</sequence>
<keyword evidence="1" id="KW-1133">Transmembrane helix</keyword>
<organism evidence="2 3">
    <name type="scientific">[Clostridium] ultunense Esp</name>
    <dbReference type="NCBI Taxonomy" id="1288971"/>
    <lineage>
        <taxon>Bacteria</taxon>
        <taxon>Bacillati</taxon>
        <taxon>Bacillota</taxon>
        <taxon>Tissierellia</taxon>
        <taxon>Tissierellales</taxon>
        <taxon>Tepidimicrobiaceae</taxon>
        <taxon>Schnuerera</taxon>
    </lineage>
</organism>
<protein>
    <submittedName>
        <fullName evidence="2">ABC transporter permease</fullName>
    </submittedName>
</protein>
<accession>M1Z714</accession>
<reference evidence="2 3" key="1">
    <citation type="submission" date="2016-11" db="EMBL/GenBank/DDBJ databases">
        <authorList>
            <person name="Manzoor S."/>
        </authorList>
    </citation>
    <scope>NUCLEOTIDE SEQUENCE [LARGE SCALE GENOMIC DNA]</scope>
    <source>
        <strain evidence="2">Clostridium ultunense strain Esp</strain>
    </source>
</reference>
<feature type="transmembrane region" description="Helical" evidence="1">
    <location>
        <begin position="52"/>
        <end position="78"/>
    </location>
</feature>
<feature type="transmembrane region" description="Helical" evidence="1">
    <location>
        <begin position="215"/>
        <end position="236"/>
    </location>
</feature>
<feature type="transmembrane region" description="Helical" evidence="1">
    <location>
        <begin position="99"/>
        <end position="120"/>
    </location>
</feature>
<evidence type="ECO:0000313" key="2">
    <source>
        <dbReference type="EMBL" id="SHD76790.1"/>
    </source>
</evidence>
<proteinExistence type="predicted"/>
<feature type="transmembrane region" description="Helical" evidence="1">
    <location>
        <begin position="162"/>
        <end position="181"/>
    </location>
</feature>
<keyword evidence="3" id="KW-1185">Reference proteome</keyword>
<dbReference type="Proteomes" id="UP000245423">
    <property type="component" value="Chromosome 1"/>
</dbReference>
<gene>
    <name evidence="2" type="ORF">CUESP1_1420</name>
</gene>
<keyword evidence="1" id="KW-0472">Membrane</keyword>
<dbReference type="HOGENOM" id="CLU_1168644_0_0_9"/>
<name>M1Z714_9FIRM</name>
<dbReference type="RefSeq" id="WP_005583558.1">
    <property type="nucleotide sequence ID" value="NZ_LT669839.1"/>
</dbReference>
<dbReference type="AlphaFoldDB" id="M1Z714"/>
<evidence type="ECO:0000313" key="3">
    <source>
        <dbReference type="Proteomes" id="UP000245423"/>
    </source>
</evidence>
<dbReference type="EMBL" id="LT669839">
    <property type="protein sequence ID" value="SHD76790.1"/>
    <property type="molecule type" value="Genomic_DNA"/>
</dbReference>
<feature type="transmembrane region" description="Helical" evidence="1">
    <location>
        <begin position="132"/>
        <end position="150"/>
    </location>
</feature>
<evidence type="ECO:0000256" key="1">
    <source>
        <dbReference type="SAM" id="Phobius"/>
    </source>
</evidence>
<keyword evidence="1" id="KW-0812">Transmembrane</keyword>
<feature type="transmembrane region" description="Helical" evidence="1">
    <location>
        <begin position="21"/>
        <end position="40"/>
    </location>
</feature>